<dbReference type="Gene3D" id="3.40.47.10">
    <property type="match status" value="1"/>
</dbReference>
<dbReference type="InterPro" id="IPR001227">
    <property type="entry name" value="Ac_transferase_dom_sf"/>
</dbReference>
<dbReference type="Pfam" id="PF02801">
    <property type="entry name" value="Ketoacyl-synt_C"/>
    <property type="match status" value="1"/>
</dbReference>
<dbReference type="InterPro" id="IPR018201">
    <property type="entry name" value="Ketoacyl_synth_AS"/>
</dbReference>
<dbReference type="Gene3D" id="3.40.366.10">
    <property type="entry name" value="Malonyl-Coenzyme A Acyl Carrier Protein, domain 2"/>
    <property type="match status" value="1"/>
</dbReference>
<dbReference type="RefSeq" id="WP_319967031.1">
    <property type="nucleotide sequence ID" value="NZ_JAXAVW010000013.1"/>
</dbReference>
<dbReference type="InterPro" id="IPR016039">
    <property type="entry name" value="Thiolase-like"/>
</dbReference>
<dbReference type="PANTHER" id="PTHR43775:SF37">
    <property type="entry name" value="SI:DKEY-61P9.11"/>
    <property type="match status" value="1"/>
</dbReference>
<evidence type="ECO:0000313" key="7">
    <source>
        <dbReference type="Proteomes" id="UP001285521"/>
    </source>
</evidence>
<evidence type="ECO:0000259" key="4">
    <source>
        <dbReference type="PROSITE" id="PS50075"/>
    </source>
</evidence>
<accession>A0ABU4T1F0</accession>
<dbReference type="InterPro" id="IPR016035">
    <property type="entry name" value="Acyl_Trfase/lysoPLipase"/>
</dbReference>
<dbReference type="Proteomes" id="UP001285521">
    <property type="component" value="Unassembled WGS sequence"/>
</dbReference>
<dbReference type="InterPro" id="IPR014043">
    <property type="entry name" value="Acyl_transferase_dom"/>
</dbReference>
<dbReference type="Gene3D" id="3.30.70.3290">
    <property type="match status" value="1"/>
</dbReference>
<evidence type="ECO:0000256" key="3">
    <source>
        <dbReference type="ARBA" id="ARBA00022679"/>
    </source>
</evidence>
<evidence type="ECO:0000259" key="5">
    <source>
        <dbReference type="PROSITE" id="PS52004"/>
    </source>
</evidence>
<dbReference type="InterPro" id="IPR050091">
    <property type="entry name" value="PKS_NRPS_Biosynth_Enz"/>
</dbReference>
<dbReference type="Pfam" id="PF22621">
    <property type="entry name" value="CurL-like_PKS_C"/>
    <property type="match status" value="1"/>
</dbReference>
<reference evidence="6 7" key="1">
    <citation type="submission" date="2023-11" db="EMBL/GenBank/DDBJ databases">
        <title>Lentzea sokolovensis, sp. nov., Lentzea kristufkii, sp. nov., and Lentzea miocenensis, sp. nov., rare actinobacteria from Sokolov Coal Basin, Miocene lacustrine sediment, Czech Republic.</title>
        <authorList>
            <person name="Lara A."/>
            <person name="Kotroba L."/>
            <person name="Nouioui I."/>
            <person name="Neumann-Schaal M."/>
            <person name="Mast Y."/>
            <person name="Chronakova A."/>
        </authorList>
    </citation>
    <scope>NUCLEOTIDE SEQUENCE [LARGE SCALE GENOMIC DNA]</scope>
    <source>
        <strain evidence="6 7">BCCO 10_0856</strain>
    </source>
</reference>
<protein>
    <submittedName>
        <fullName evidence="6">Type I polyketide synthase</fullName>
    </submittedName>
</protein>
<dbReference type="InterPro" id="IPR036736">
    <property type="entry name" value="ACP-like_sf"/>
</dbReference>
<dbReference type="EMBL" id="JAXAVW010000013">
    <property type="protein sequence ID" value="MDX8031978.1"/>
    <property type="molecule type" value="Genomic_DNA"/>
</dbReference>
<comment type="caution">
    <text evidence="6">The sequence shown here is derived from an EMBL/GenBank/DDBJ whole genome shotgun (WGS) entry which is preliminary data.</text>
</comment>
<organism evidence="6 7">
    <name type="scientific">Lentzea miocenica</name>
    <dbReference type="NCBI Taxonomy" id="3095431"/>
    <lineage>
        <taxon>Bacteria</taxon>
        <taxon>Bacillati</taxon>
        <taxon>Actinomycetota</taxon>
        <taxon>Actinomycetes</taxon>
        <taxon>Pseudonocardiales</taxon>
        <taxon>Pseudonocardiaceae</taxon>
        <taxon>Lentzea</taxon>
    </lineage>
</organism>
<dbReference type="PROSITE" id="PS00606">
    <property type="entry name" value="KS3_1"/>
    <property type="match status" value="1"/>
</dbReference>
<dbReference type="SMART" id="SM00823">
    <property type="entry name" value="PKS_PP"/>
    <property type="match status" value="1"/>
</dbReference>
<dbReference type="PROSITE" id="PS00012">
    <property type="entry name" value="PHOSPHOPANTETHEINE"/>
    <property type="match status" value="1"/>
</dbReference>
<name>A0ABU4T1F0_9PSEU</name>
<evidence type="ECO:0000256" key="1">
    <source>
        <dbReference type="ARBA" id="ARBA00022450"/>
    </source>
</evidence>
<proteinExistence type="predicted"/>
<dbReference type="InterPro" id="IPR020806">
    <property type="entry name" value="PKS_PP-bd"/>
</dbReference>
<dbReference type="InterPro" id="IPR009081">
    <property type="entry name" value="PP-bd_ACP"/>
</dbReference>
<dbReference type="Pfam" id="PF00109">
    <property type="entry name" value="ketoacyl-synt"/>
    <property type="match status" value="1"/>
</dbReference>
<dbReference type="SMART" id="SM00827">
    <property type="entry name" value="PKS_AT"/>
    <property type="match status" value="1"/>
</dbReference>
<gene>
    <name evidence="6" type="ORF">SK803_17270</name>
</gene>
<dbReference type="CDD" id="cd00833">
    <property type="entry name" value="PKS"/>
    <property type="match status" value="1"/>
</dbReference>
<dbReference type="PROSITE" id="PS50075">
    <property type="entry name" value="CARRIER"/>
    <property type="match status" value="1"/>
</dbReference>
<sequence>MTEYTGLEIAVVGMAGRFPGSSTVDEFWANVLAGEVGVRRFTDEELDAAGVSAERRAEPGFVPVGGALDGIEFFDAKLFGYSPRDAAVLDPQQRVFLECAWHALEHAGHLGGDQEVGVYASASIDTYLLRHLLNNPAVPGGLQPLDLLLANDKDTLASRVAYHLDLTGPAITVQTACSSSLVTIHVACQALLGRDCDIALAGGVSIRPPVHEGYQHTEGGILAADGRCMPFDVDAHGVVAGNGVAAVVLRRLEDALADGDTIYAVVKGTAVNNDGADKVGFTAPSVNGQARVIRAAHQLSEVDSSTIGYVEAHGTATPLGDPIEVAALTQAFVNPPEACALGSVKALIGHLDAAAGVAGFVKAALVVGNGVVPPSPYFTAPNPETGLEGSPFFVNREVQGWPGSSPRRAGVSGFGMGGTNAHAVLEEPPSPQPMRDGRSRQLVVLSAAAEESLEEGRTRLAEHLAEDGAGDGAGDGASLADVSHTLRTGRRHLRHRLAVVARDRAEASELLAAGQVWTGSGDRRDVVFLFPGQGSQYAGMAEQLDREEPVFRAALDECAALLPFDLRAALGDAERLTRTRFTQPALFAVEYSLAKLWEHWGVRPSAMLGHSVGEYVAACLAGVFSLEDALKLITARGELMDALPAGAMLSVPVGADELGLPEDVCLAASNAPAMSTVAGTFEAIERFEAQLSVTSRRLHTSHAFHSSMIDPMLAEFAERVAGTRLHEPQMPFVSNVSGTWITAEEATDPGYWVRHAREAVRFSEGLRTVLAEGPVNVLEVGPGNVLTTLARQHDLGGSQAFGSLRHPREDKHDLETTLSTLGRLWIAGVPVDLGVLTADERRRRVPLPGYAFRKVRHWVDLPGTTAPQVEPERVVAPAQAEVQGGDLAVISGIWQELLGISRIGPHDDYFELGGHSLLATQILARITAELGVTLPAGAIFEAPTPARLTALAERHKEQQPAEDDEFARLLAEIRDMSPEELRAELDRERDAQEISQS</sequence>
<dbReference type="SMART" id="SM00825">
    <property type="entry name" value="PKS_KS"/>
    <property type="match status" value="1"/>
</dbReference>
<dbReference type="InterPro" id="IPR020841">
    <property type="entry name" value="PKS_Beta-ketoAc_synthase_dom"/>
</dbReference>
<dbReference type="InterPro" id="IPR006162">
    <property type="entry name" value="Ppantetheine_attach_site"/>
</dbReference>
<dbReference type="Pfam" id="PF00550">
    <property type="entry name" value="PP-binding"/>
    <property type="match status" value="1"/>
</dbReference>
<evidence type="ECO:0000313" key="6">
    <source>
        <dbReference type="EMBL" id="MDX8031978.1"/>
    </source>
</evidence>
<dbReference type="InterPro" id="IPR029058">
    <property type="entry name" value="AB_hydrolase_fold"/>
</dbReference>
<dbReference type="InterPro" id="IPR014031">
    <property type="entry name" value="Ketoacyl_synth_C"/>
</dbReference>
<dbReference type="SUPFAM" id="SSF52151">
    <property type="entry name" value="FabD/lysophospholipase-like"/>
    <property type="match status" value="1"/>
</dbReference>
<keyword evidence="3" id="KW-0808">Transferase</keyword>
<keyword evidence="1" id="KW-0596">Phosphopantetheine</keyword>
<keyword evidence="2" id="KW-0597">Phosphoprotein</keyword>
<feature type="domain" description="Carrier" evidence="4">
    <location>
        <begin position="881"/>
        <end position="956"/>
    </location>
</feature>
<feature type="domain" description="Ketosynthase family 3 (KS3)" evidence="5">
    <location>
        <begin position="6"/>
        <end position="427"/>
    </location>
</feature>
<dbReference type="SUPFAM" id="SSF47336">
    <property type="entry name" value="ACP-like"/>
    <property type="match status" value="1"/>
</dbReference>
<dbReference type="Pfam" id="PF00698">
    <property type="entry name" value="Acyl_transf_1"/>
    <property type="match status" value="1"/>
</dbReference>
<keyword evidence="7" id="KW-1185">Reference proteome</keyword>
<dbReference type="PROSITE" id="PS52004">
    <property type="entry name" value="KS3_2"/>
    <property type="match status" value="1"/>
</dbReference>
<dbReference type="Gene3D" id="3.30.70.250">
    <property type="entry name" value="Malonyl-CoA ACP transacylase, ACP-binding"/>
    <property type="match status" value="1"/>
</dbReference>
<dbReference type="PANTHER" id="PTHR43775">
    <property type="entry name" value="FATTY ACID SYNTHASE"/>
    <property type="match status" value="1"/>
</dbReference>
<dbReference type="InterPro" id="IPR014030">
    <property type="entry name" value="Ketoacyl_synth_N"/>
</dbReference>
<evidence type="ECO:0000256" key="2">
    <source>
        <dbReference type="ARBA" id="ARBA00022553"/>
    </source>
</evidence>
<dbReference type="SUPFAM" id="SSF53901">
    <property type="entry name" value="Thiolase-like"/>
    <property type="match status" value="1"/>
</dbReference>
<dbReference type="Gene3D" id="3.40.50.1820">
    <property type="entry name" value="alpha/beta hydrolase"/>
    <property type="match status" value="1"/>
</dbReference>